<feature type="transmembrane region" description="Helical" evidence="1">
    <location>
        <begin position="36"/>
        <end position="54"/>
    </location>
</feature>
<evidence type="ECO:0000313" key="2">
    <source>
        <dbReference type="EMBL" id="MCO6393497.1"/>
    </source>
</evidence>
<sequence length="146" mass="16287">MAVAHPQDKAPQVYNGVSEADVPSARFGWSAFKPRTIQLAGWISVIFLLAYNFGNHHGHVETIWLLAFAVLIAVALIFHGLQPKLSQVRTVTSHNKPAGHKEPDWIYAQQTMTGPYAELDERELRALNIDPARLNTLRGAQQQSIH</sequence>
<keyword evidence="1" id="KW-1133">Transmembrane helix</keyword>
<accession>A0AAW5HSY5</accession>
<dbReference type="InterPro" id="IPR024341">
    <property type="entry name" value="DUF2631"/>
</dbReference>
<dbReference type="AlphaFoldDB" id="A0AAW5HSY5"/>
<dbReference type="RefSeq" id="WP_070478870.1">
    <property type="nucleotide sequence ID" value="NZ_JAEUWV010000001.1"/>
</dbReference>
<organism evidence="2 3">
    <name type="scientific">Corynebacterium lipophilum</name>
    <dbReference type="NCBI Taxonomy" id="2804918"/>
    <lineage>
        <taxon>Bacteria</taxon>
        <taxon>Bacillati</taxon>
        <taxon>Actinomycetota</taxon>
        <taxon>Actinomycetes</taxon>
        <taxon>Mycobacteriales</taxon>
        <taxon>Corynebacteriaceae</taxon>
        <taxon>Corynebacterium</taxon>
    </lineage>
</organism>
<keyword evidence="3" id="KW-1185">Reference proteome</keyword>
<comment type="caution">
    <text evidence="2">The sequence shown here is derived from an EMBL/GenBank/DDBJ whole genome shotgun (WGS) entry which is preliminary data.</text>
</comment>
<dbReference type="EMBL" id="JAEUWV010000001">
    <property type="protein sequence ID" value="MCO6393497.1"/>
    <property type="molecule type" value="Genomic_DNA"/>
</dbReference>
<dbReference type="Proteomes" id="UP001205920">
    <property type="component" value="Unassembled WGS sequence"/>
</dbReference>
<name>A0AAW5HSY5_9CORY</name>
<evidence type="ECO:0000313" key="3">
    <source>
        <dbReference type="Proteomes" id="UP001205920"/>
    </source>
</evidence>
<proteinExistence type="predicted"/>
<keyword evidence="1" id="KW-0812">Transmembrane</keyword>
<gene>
    <name evidence="2" type="ORF">JMN37_00635</name>
</gene>
<keyword evidence="1" id="KW-0472">Membrane</keyword>
<dbReference type="Pfam" id="PF10939">
    <property type="entry name" value="DUF2631"/>
    <property type="match status" value="1"/>
</dbReference>
<protein>
    <submittedName>
        <fullName evidence="2">DUF2631 domain-containing protein</fullName>
    </submittedName>
</protein>
<evidence type="ECO:0000256" key="1">
    <source>
        <dbReference type="SAM" id="Phobius"/>
    </source>
</evidence>
<feature type="transmembrane region" description="Helical" evidence="1">
    <location>
        <begin position="60"/>
        <end position="81"/>
    </location>
</feature>
<reference evidence="2 3" key="1">
    <citation type="submission" date="2021-01" db="EMBL/GenBank/DDBJ databases">
        <title>Identification and Characterization of Corynebacterium sp.</title>
        <authorList>
            <person name="Luo Q."/>
            <person name="Qu P."/>
            <person name="Chen Q."/>
        </authorList>
    </citation>
    <scope>NUCLEOTIDE SEQUENCE [LARGE SCALE GENOMIC DNA]</scope>
    <source>
        <strain evidence="2 3">MC-18</strain>
    </source>
</reference>